<evidence type="ECO:0000313" key="5">
    <source>
        <dbReference type="EMBL" id="CAB3404434.1"/>
    </source>
</evidence>
<dbReference type="Gene3D" id="3.40.140.10">
    <property type="entry name" value="Cytidine Deaminase, domain 2"/>
    <property type="match status" value="1"/>
</dbReference>
<dbReference type="AlphaFoldDB" id="A0A8S1EWL8"/>
<name>A0A8S1EWL8_9PELO</name>
<evidence type="ECO:0000256" key="2">
    <source>
        <dbReference type="ARBA" id="ARBA00022540"/>
    </source>
</evidence>
<dbReference type="Proteomes" id="UP000494206">
    <property type="component" value="Unassembled WGS sequence"/>
</dbReference>
<dbReference type="Pfam" id="PF13012">
    <property type="entry name" value="MitMem_reg"/>
    <property type="match status" value="1"/>
</dbReference>
<proteinExistence type="predicted"/>
<dbReference type="GO" id="GO:0003743">
    <property type="term" value="F:translation initiation factor activity"/>
    <property type="evidence" value="ECO:0007669"/>
    <property type="project" value="UniProtKB-KW"/>
</dbReference>
<dbReference type="InterPro" id="IPR027531">
    <property type="entry name" value="eIF3f"/>
</dbReference>
<organism evidence="5 6">
    <name type="scientific">Caenorhabditis bovis</name>
    <dbReference type="NCBI Taxonomy" id="2654633"/>
    <lineage>
        <taxon>Eukaryota</taxon>
        <taxon>Metazoa</taxon>
        <taxon>Ecdysozoa</taxon>
        <taxon>Nematoda</taxon>
        <taxon>Chromadorea</taxon>
        <taxon>Rhabditida</taxon>
        <taxon>Rhabditina</taxon>
        <taxon>Rhabditomorpha</taxon>
        <taxon>Rhabditoidea</taxon>
        <taxon>Rhabditidae</taxon>
        <taxon>Peloderinae</taxon>
        <taxon>Caenorhabditis</taxon>
    </lineage>
</organism>
<keyword evidence="3" id="KW-0648">Protein biosynthesis</keyword>
<comment type="caution">
    <text evidence="5">The sequence shown here is derived from an EMBL/GenBank/DDBJ whole genome shotgun (WGS) entry which is preliminary data.</text>
</comment>
<dbReference type="PANTHER" id="PTHR10540:SF6">
    <property type="entry name" value="EUKARYOTIC TRANSLATION INITIATION FACTOR 3 SUBUNIT F"/>
    <property type="match status" value="1"/>
</dbReference>
<dbReference type="GO" id="GO:0008237">
    <property type="term" value="F:metallopeptidase activity"/>
    <property type="evidence" value="ECO:0007669"/>
    <property type="project" value="InterPro"/>
</dbReference>
<evidence type="ECO:0000313" key="6">
    <source>
        <dbReference type="Proteomes" id="UP000494206"/>
    </source>
</evidence>
<dbReference type="InterPro" id="IPR000555">
    <property type="entry name" value="JAMM/MPN+_dom"/>
</dbReference>
<dbReference type="CDD" id="cd08064">
    <property type="entry name" value="MPN_eIF3f"/>
    <property type="match status" value="1"/>
</dbReference>
<keyword evidence="6" id="KW-1185">Reference proteome</keyword>
<evidence type="ECO:0000256" key="3">
    <source>
        <dbReference type="ARBA" id="ARBA00022917"/>
    </source>
</evidence>
<dbReference type="OrthoDB" id="25498at2759"/>
<dbReference type="EMBL" id="CADEPM010000004">
    <property type="protein sequence ID" value="CAB3404434.1"/>
    <property type="molecule type" value="Genomic_DNA"/>
</dbReference>
<reference evidence="5 6" key="1">
    <citation type="submission" date="2020-04" db="EMBL/GenBank/DDBJ databases">
        <authorList>
            <person name="Laetsch R D."/>
            <person name="Stevens L."/>
            <person name="Kumar S."/>
            <person name="Blaxter L. M."/>
        </authorList>
    </citation>
    <scope>NUCLEOTIDE SEQUENCE [LARGE SCALE GENOMIC DNA]</scope>
</reference>
<dbReference type="InterPro" id="IPR024969">
    <property type="entry name" value="EIF3F/CSN6-like_C"/>
</dbReference>
<keyword evidence="2" id="KW-0396">Initiation factor</keyword>
<sequence length="293" mass="32776">MASNMVVKVHPVVYVTIVDSFLRRRNSSKNSANEKALGTLMGFYEKGAIQVTNCFAIPFNENNDDLELDDQFNQQMITILKRSSPNEQPVGWFLTASDLTSNCLIYHDYYNRVISEISARRETPPILVLTVDTTFAGDSTKRMPVRAYLRSKAGIPGAPQPHCAIFNPLRVELDAFPGECIAMELIEKALDSRRREATLESGLEQLESSTGDIIGWLERLLQYVNEVVAKGEKPGDAQIGRSLMDIVSTASAHLQTDKLDTLVKNTFRDYAMVSYLANLTKTQLQVHEKLVSN</sequence>
<keyword evidence="1" id="KW-0963">Cytoplasm</keyword>
<feature type="domain" description="MPN" evidence="4">
    <location>
        <begin position="7"/>
        <end position="154"/>
    </location>
</feature>
<dbReference type="GO" id="GO:0071541">
    <property type="term" value="C:eukaryotic translation initiation factor 3 complex, eIF3m"/>
    <property type="evidence" value="ECO:0007669"/>
    <property type="project" value="TreeGrafter"/>
</dbReference>
<dbReference type="SMART" id="SM00232">
    <property type="entry name" value="JAB_MPN"/>
    <property type="match status" value="1"/>
</dbReference>
<dbReference type="GO" id="GO:0031369">
    <property type="term" value="F:translation initiation factor binding"/>
    <property type="evidence" value="ECO:0007669"/>
    <property type="project" value="InterPro"/>
</dbReference>
<evidence type="ECO:0000259" key="4">
    <source>
        <dbReference type="PROSITE" id="PS50249"/>
    </source>
</evidence>
<accession>A0A8S1EWL8</accession>
<dbReference type="InterPro" id="IPR037518">
    <property type="entry name" value="MPN"/>
</dbReference>
<evidence type="ECO:0000256" key="1">
    <source>
        <dbReference type="ARBA" id="ARBA00022490"/>
    </source>
</evidence>
<dbReference type="PROSITE" id="PS50249">
    <property type="entry name" value="MPN"/>
    <property type="match status" value="1"/>
</dbReference>
<protein>
    <recommendedName>
        <fullName evidence="4">MPN domain-containing protein</fullName>
    </recommendedName>
</protein>
<dbReference type="Pfam" id="PF01398">
    <property type="entry name" value="JAB"/>
    <property type="match status" value="1"/>
</dbReference>
<dbReference type="FunFam" id="3.40.140.10:FF:000089">
    <property type="entry name" value="Eukaryotic translation initiation factor 3 subunit F"/>
    <property type="match status" value="1"/>
</dbReference>
<gene>
    <name evidence="5" type="ORF">CBOVIS_LOCUS6769</name>
</gene>
<dbReference type="PANTHER" id="PTHR10540">
    <property type="entry name" value="EUKARYOTIC TRANSLATION INITIATION FACTOR 3 SUBUNIT F-RELATED"/>
    <property type="match status" value="1"/>
</dbReference>